<evidence type="ECO:0000256" key="6">
    <source>
        <dbReference type="ARBA" id="ARBA00022989"/>
    </source>
</evidence>
<name>A0A6J4VXZ4_9BACT</name>
<keyword evidence="3" id="KW-1003">Cell membrane</keyword>
<dbReference type="NCBIfam" id="TIGR03426">
    <property type="entry name" value="shape_MreD"/>
    <property type="match status" value="1"/>
</dbReference>
<keyword evidence="5" id="KW-0133">Cell shape</keyword>
<keyword evidence="7 8" id="KW-0472">Membrane</keyword>
<evidence type="ECO:0000256" key="2">
    <source>
        <dbReference type="ARBA" id="ARBA00007776"/>
    </source>
</evidence>
<evidence type="ECO:0000256" key="1">
    <source>
        <dbReference type="ARBA" id="ARBA00004651"/>
    </source>
</evidence>
<feature type="transmembrane region" description="Helical" evidence="8">
    <location>
        <begin position="52"/>
        <end position="85"/>
    </location>
</feature>
<evidence type="ECO:0000256" key="8">
    <source>
        <dbReference type="SAM" id="Phobius"/>
    </source>
</evidence>
<evidence type="ECO:0000256" key="7">
    <source>
        <dbReference type="ARBA" id="ARBA00023136"/>
    </source>
</evidence>
<feature type="transmembrane region" description="Helical" evidence="8">
    <location>
        <begin position="97"/>
        <end position="121"/>
    </location>
</feature>
<sequence>MPRIIFAILILVLALLQTTVVPMGRIIGITPDLVLVSLFLWSASREPSEGLCWAFGIGLFVDLLTLTPLGTTALSFLPVAIIGWLGRNRFFQSGLLFPLLMTIAATAAHSLTVFILSWLLTLFGLAPEGGGQLNLLATLRLATLGALLNTIVAPPLYLIVQLLDRWIGRNDTYARA</sequence>
<dbReference type="GO" id="GO:0005886">
    <property type="term" value="C:plasma membrane"/>
    <property type="evidence" value="ECO:0007669"/>
    <property type="project" value="UniProtKB-SubCell"/>
</dbReference>
<dbReference type="InterPro" id="IPR007227">
    <property type="entry name" value="Cell_shape_determining_MreD"/>
</dbReference>
<evidence type="ECO:0000256" key="5">
    <source>
        <dbReference type="ARBA" id="ARBA00022960"/>
    </source>
</evidence>
<evidence type="ECO:0000256" key="4">
    <source>
        <dbReference type="ARBA" id="ARBA00022692"/>
    </source>
</evidence>
<comment type="similarity">
    <text evidence="2">Belongs to the MreD family.</text>
</comment>
<dbReference type="Pfam" id="PF04093">
    <property type="entry name" value="MreD"/>
    <property type="match status" value="1"/>
</dbReference>
<gene>
    <name evidence="9" type="ORF">AVDCRST_MAG18-4782</name>
</gene>
<feature type="transmembrane region" description="Helical" evidence="8">
    <location>
        <begin position="141"/>
        <end position="160"/>
    </location>
</feature>
<accession>A0A6J4VXZ4</accession>
<keyword evidence="6 8" id="KW-1133">Transmembrane helix</keyword>
<organism evidence="9">
    <name type="scientific">uncultured Thermomicrobiales bacterium</name>
    <dbReference type="NCBI Taxonomy" id="1645740"/>
    <lineage>
        <taxon>Bacteria</taxon>
        <taxon>Pseudomonadati</taxon>
        <taxon>Thermomicrobiota</taxon>
        <taxon>Thermomicrobia</taxon>
        <taxon>Thermomicrobiales</taxon>
        <taxon>environmental samples</taxon>
    </lineage>
</organism>
<reference evidence="9" key="1">
    <citation type="submission" date="2020-02" db="EMBL/GenBank/DDBJ databases">
        <authorList>
            <person name="Meier V. D."/>
        </authorList>
    </citation>
    <scope>NUCLEOTIDE SEQUENCE</scope>
    <source>
        <strain evidence="9">AVDCRST_MAG18</strain>
    </source>
</reference>
<keyword evidence="4 8" id="KW-0812">Transmembrane</keyword>
<comment type="subcellular location">
    <subcellularLocation>
        <location evidence="1">Cell membrane</location>
        <topology evidence="1">Multi-pass membrane protein</topology>
    </subcellularLocation>
</comment>
<protein>
    <submittedName>
        <fullName evidence="9">Uncharacterized protein</fullName>
    </submittedName>
</protein>
<evidence type="ECO:0000313" key="9">
    <source>
        <dbReference type="EMBL" id="CAA9589856.1"/>
    </source>
</evidence>
<dbReference type="AlphaFoldDB" id="A0A6J4VXZ4"/>
<dbReference type="EMBL" id="CADCWN010000385">
    <property type="protein sequence ID" value="CAA9589856.1"/>
    <property type="molecule type" value="Genomic_DNA"/>
</dbReference>
<dbReference type="GO" id="GO:0008360">
    <property type="term" value="P:regulation of cell shape"/>
    <property type="evidence" value="ECO:0007669"/>
    <property type="project" value="UniProtKB-KW"/>
</dbReference>
<evidence type="ECO:0000256" key="3">
    <source>
        <dbReference type="ARBA" id="ARBA00022475"/>
    </source>
</evidence>
<proteinExistence type="inferred from homology"/>